<dbReference type="EMBL" id="JACHMN010000002">
    <property type="protein sequence ID" value="MBB5869832.1"/>
    <property type="molecule type" value="Genomic_DNA"/>
</dbReference>
<keyword evidence="1" id="KW-0812">Transmembrane</keyword>
<name>A0A841BSW5_9ACTN</name>
<sequence>MTAGKMELRTGLLRSTTNVVPQAKLTEERSDQLKGDAVIWDVYGIAVAGSDGAKVTESTTELALDRVSGAAYDWPDAWVDEDNLGKGNAEKIKFVGHSYKLPFGTEKKDYPFWDAELRAANPIKFKGVEAVGGLEVYRFEQTIDLQKISMSDAAKGLVISTFTPGATGGDLYYSNTRTIWVEPVTGQFLNVREVRHQEFRSDTGVTKTLLDADFNYTQATIDKAVEGAGANSSKINLLKVYAPIGLGILGLLLLGFGLLLVARTPRTSRHGVDAA</sequence>
<protein>
    <recommendedName>
        <fullName evidence="4">DUF3068 domain-containing protein</fullName>
    </recommendedName>
</protein>
<evidence type="ECO:0008006" key="4">
    <source>
        <dbReference type="Google" id="ProtNLM"/>
    </source>
</evidence>
<keyword evidence="1" id="KW-1133">Transmembrane helix</keyword>
<proteinExistence type="predicted"/>
<keyword evidence="1" id="KW-0472">Membrane</keyword>
<gene>
    <name evidence="2" type="ORF">F4553_003211</name>
</gene>
<dbReference type="AlphaFoldDB" id="A0A841BSW5"/>
<evidence type="ECO:0000313" key="2">
    <source>
        <dbReference type="EMBL" id="MBB5869832.1"/>
    </source>
</evidence>
<organism evidence="2 3">
    <name type="scientific">Allocatelliglobosispora scoriae</name>
    <dbReference type="NCBI Taxonomy" id="643052"/>
    <lineage>
        <taxon>Bacteria</taxon>
        <taxon>Bacillati</taxon>
        <taxon>Actinomycetota</taxon>
        <taxon>Actinomycetes</taxon>
        <taxon>Micromonosporales</taxon>
        <taxon>Micromonosporaceae</taxon>
        <taxon>Allocatelliglobosispora</taxon>
    </lineage>
</organism>
<dbReference type="Proteomes" id="UP000587527">
    <property type="component" value="Unassembled WGS sequence"/>
</dbReference>
<dbReference type="Pfam" id="PF11271">
    <property type="entry name" value="PorA"/>
    <property type="match status" value="1"/>
</dbReference>
<comment type="caution">
    <text evidence="2">The sequence shown here is derived from an EMBL/GenBank/DDBJ whole genome shotgun (WGS) entry which is preliminary data.</text>
</comment>
<dbReference type="InterPro" id="IPR021424">
    <property type="entry name" value="PorA"/>
</dbReference>
<keyword evidence="3" id="KW-1185">Reference proteome</keyword>
<accession>A0A841BSW5</accession>
<evidence type="ECO:0000313" key="3">
    <source>
        <dbReference type="Proteomes" id="UP000587527"/>
    </source>
</evidence>
<reference evidence="2 3" key="1">
    <citation type="submission" date="2020-08" db="EMBL/GenBank/DDBJ databases">
        <title>Sequencing the genomes of 1000 actinobacteria strains.</title>
        <authorList>
            <person name="Klenk H.-P."/>
        </authorList>
    </citation>
    <scope>NUCLEOTIDE SEQUENCE [LARGE SCALE GENOMIC DNA]</scope>
    <source>
        <strain evidence="2 3">DSM 45362</strain>
    </source>
</reference>
<evidence type="ECO:0000256" key="1">
    <source>
        <dbReference type="SAM" id="Phobius"/>
    </source>
</evidence>
<feature type="transmembrane region" description="Helical" evidence="1">
    <location>
        <begin position="240"/>
        <end position="261"/>
    </location>
</feature>